<keyword evidence="1" id="KW-0863">Zinc-finger</keyword>
<evidence type="ECO:0000256" key="1">
    <source>
        <dbReference type="PROSITE-ProRule" id="PRU00175"/>
    </source>
</evidence>
<dbReference type="PROSITE" id="PS50089">
    <property type="entry name" value="ZF_RING_2"/>
    <property type="match status" value="1"/>
</dbReference>
<proteinExistence type="predicted"/>
<dbReference type="InterPro" id="IPR013083">
    <property type="entry name" value="Znf_RING/FYVE/PHD"/>
</dbReference>
<organism evidence="5">
    <name type="scientific">Chromera velia CCMP2878</name>
    <dbReference type="NCBI Taxonomy" id="1169474"/>
    <lineage>
        <taxon>Eukaryota</taxon>
        <taxon>Sar</taxon>
        <taxon>Alveolata</taxon>
        <taxon>Colpodellida</taxon>
        <taxon>Chromeraceae</taxon>
        <taxon>Chromera</taxon>
    </lineage>
</organism>
<feature type="transmembrane region" description="Helical" evidence="3">
    <location>
        <begin position="159"/>
        <end position="178"/>
    </location>
</feature>
<keyword evidence="3" id="KW-0812">Transmembrane</keyword>
<feature type="domain" description="RING-type" evidence="4">
    <location>
        <begin position="34"/>
        <end position="81"/>
    </location>
</feature>
<dbReference type="AlphaFoldDB" id="A0A0K6S892"/>
<gene>
    <name evidence="5" type="ORF">Cvel_5268.t1.CR1</name>
</gene>
<name>A0A0K6S892_9ALVE</name>
<keyword evidence="3" id="KW-0472">Membrane</keyword>
<keyword evidence="3" id="KW-1133">Transmembrane helix</keyword>
<evidence type="ECO:0000259" key="4">
    <source>
        <dbReference type="PROSITE" id="PS50089"/>
    </source>
</evidence>
<feature type="region of interest" description="Disordered" evidence="2">
    <location>
        <begin position="520"/>
        <end position="571"/>
    </location>
</feature>
<reference evidence="5" key="1">
    <citation type="submission" date="2014-11" db="EMBL/GenBank/DDBJ databases">
        <title>Molecular phylogeny of cliff fern family Woodsiaceae with morphological implications.</title>
        <authorList>
            <person name="Shao Y.-Z."/>
            <person name="Wei R."/>
            <person name="Zhang X.-C."/>
        </authorList>
    </citation>
    <scope>NUCLEOTIDE SEQUENCE</scope>
</reference>
<sequence length="839" mass="93181">MQPVSSTTEQPEDEPAKPAKERPTEDEPSRGLVCGICWGRYEGPRHRPVLCSASKSCGNTFCEKCFLKVLNSGRRRCPCCREPLQPCVIRNIALECLVPPPGTRALIARQSSDLPPILEESQLPTENATAPEEEREERWMEHVEQIPNRALAISPTSRVYVTLYIGLMLLDGFMTLHLCHGLAMFSLSVEAVQSFWIFKGDKYDPLEWHFSGCGQWIETFFDYSAGQESPRGFLVAWGLTLLLMYATFRVGLLIGLAIRMAARIRRGVLELSVKREKSIFAAMSTLKYSVFAAFLPRLMLSTPSSLMGFLSFSVDLALRRPPGFSRTTDVVSGKAGWEVDLDVIRESLRGPEVKLVQETECITHTSWLATPLSYQLSHLPCALLALCGLLSGWALMELKGLWRRPNWRPTRFLQRVSEIVQRFCFLVQGIGGVLGVLALSQSPLVLLWSFLHDFITAWRSTGVLRHCYGMFACIWTRRGSLSGEALAIIALARVAHDDNADEGVRAWARRVLPALRARGTEDGEQPPFLPQEEVGEGQPAVEGMGGAEVEGEDDTGPQGAGAVGAPERQRPFRRRRRRRILSLTRALVAPFAAVGREPHPLHAVLSSSASSPNTKDLFDFIFFVGPGGQSDGRTAPSFVAVQLAQRHVHMGVFAASRWQSDFEIVSGLIELGHFEGTEPQAVKLAAVQGNIGLCSSCPPGAMDKHIVPHLDVVGWAASSVGISDLTRLGCFESGTGGLNSFFIFLQKVRGLGGRLNKRRKRKSREREGFSSVFELKGRATCPDMDRYVVCTLKRRDEFRPSVMLGLNEAMEGLLDCLIHAFCWPWYVVVCRRRERQVRA</sequence>
<dbReference type="EMBL" id="CDMZ01001591">
    <property type="protein sequence ID" value="CUC09758.1"/>
    <property type="molecule type" value="Genomic_DNA"/>
</dbReference>
<feature type="compositionally biased region" description="Basic and acidic residues" evidence="2">
    <location>
        <begin position="14"/>
        <end position="29"/>
    </location>
</feature>
<feature type="transmembrane region" description="Helical" evidence="3">
    <location>
        <begin position="382"/>
        <end position="402"/>
    </location>
</feature>
<dbReference type="GO" id="GO:0008270">
    <property type="term" value="F:zinc ion binding"/>
    <property type="evidence" value="ECO:0007669"/>
    <property type="project" value="UniProtKB-KW"/>
</dbReference>
<feature type="transmembrane region" description="Helical" evidence="3">
    <location>
        <begin position="279"/>
        <end position="300"/>
    </location>
</feature>
<dbReference type="InterPro" id="IPR001841">
    <property type="entry name" value="Znf_RING"/>
</dbReference>
<dbReference type="VEuPathDB" id="CryptoDB:Cvel_5268"/>
<keyword evidence="1" id="KW-0479">Metal-binding</keyword>
<protein>
    <recommendedName>
        <fullName evidence="4">RING-type domain-containing protein</fullName>
    </recommendedName>
</protein>
<dbReference type="SUPFAM" id="SSF57850">
    <property type="entry name" value="RING/U-box"/>
    <property type="match status" value="1"/>
</dbReference>
<evidence type="ECO:0000256" key="3">
    <source>
        <dbReference type="SAM" id="Phobius"/>
    </source>
</evidence>
<feature type="transmembrane region" description="Helical" evidence="3">
    <location>
        <begin position="423"/>
        <end position="451"/>
    </location>
</feature>
<feature type="transmembrane region" description="Helical" evidence="3">
    <location>
        <begin position="234"/>
        <end position="258"/>
    </location>
</feature>
<keyword evidence="1" id="KW-0862">Zinc</keyword>
<dbReference type="Gene3D" id="3.30.40.10">
    <property type="entry name" value="Zinc/RING finger domain, C3HC4 (zinc finger)"/>
    <property type="match status" value="1"/>
</dbReference>
<evidence type="ECO:0000313" key="5">
    <source>
        <dbReference type="EMBL" id="CUC09758.1"/>
    </source>
</evidence>
<evidence type="ECO:0000256" key="2">
    <source>
        <dbReference type="SAM" id="MobiDB-lite"/>
    </source>
</evidence>
<accession>A0A0K6S892</accession>
<feature type="region of interest" description="Disordered" evidence="2">
    <location>
        <begin position="1"/>
        <end position="29"/>
    </location>
</feature>